<dbReference type="eggNOG" id="ENOG502Z7XJ">
    <property type="taxonomic scope" value="Bacteria"/>
</dbReference>
<dbReference type="Proteomes" id="UP000014568">
    <property type="component" value="Unassembled WGS sequence"/>
</dbReference>
<organism evidence="5 6">
    <name type="scientific">Acinetobacter rudis CIP 110305</name>
    <dbReference type="NCBI Taxonomy" id="421052"/>
    <lineage>
        <taxon>Bacteria</taxon>
        <taxon>Pseudomonadati</taxon>
        <taxon>Pseudomonadota</taxon>
        <taxon>Gammaproteobacteria</taxon>
        <taxon>Moraxellales</taxon>
        <taxon>Moraxellaceae</taxon>
        <taxon>Acinetobacter</taxon>
    </lineage>
</organism>
<dbReference type="Pfam" id="PF12236">
    <property type="entry name" value="Head-tail_con"/>
    <property type="match status" value="1"/>
</dbReference>
<protein>
    <recommendedName>
        <fullName evidence="7">Phage head-tail adapter protein</fullName>
    </recommendedName>
</protein>
<keyword evidence="6" id="KW-1185">Reference proteome</keyword>
<name>S3N0Z7_9GAMM</name>
<evidence type="ECO:0000256" key="3">
    <source>
        <dbReference type="ARBA" id="ARBA00023219"/>
    </source>
</evidence>
<evidence type="ECO:0000256" key="4">
    <source>
        <dbReference type="SAM" id="Coils"/>
    </source>
</evidence>
<evidence type="ECO:0000313" key="6">
    <source>
        <dbReference type="Proteomes" id="UP000014568"/>
    </source>
</evidence>
<keyword evidence="2" id="KW-1188">Viral release from host cell</keyword>
<proteinExistence type="predicted"/>
<comment type="caution">
    <text evidence="5">The sequence shown here is derived from an EMBL/GenBank/DDBJ whole genome shotgun (WGS) entry which is preliminary data.</text>
</comment>
<dbReference type="OrthoDB" id="1666403at2"/>
<keyword evidence="3" id="KW-0231">Viral genome packaging</keyword>
<dbReference type="AlphaFoldDB" id="S3N0Z7"/>
<dbReference type="InterPro" id="IPR020991">
    <property type="entry name" value="Connector_podovirus"/>
</dbReference>
<reference evidence="5 6" key="1">
    <citation type="submission" date="2013-06" db="EMBL/GenBank/DDBJ databases">
        <title>The Genome Sequence of Acinetobacter rudis CIP 110305.</title>
        <authorList>
            <consortium name="The Broad Institute Genome Sequencing Platform"/>
            <consortium name="The Broad Institute Genome Sequencing Center for Infectious Disease"/>
            <person name="Cerqueira G."/>
            <person name="Feldgarden M."/>
            <person name="Courvalin P."/>
            <person name="Perichon B."/>
            <person name="Grillot-Courvalin C."/>
            <person name="Clermont D."/>
            <person name="Rocha E."/>
            <person name="Yoon E.-J."/>
            <person name="Nemec A."/>
            <person name="Young S.K."/>
            <person name="Zeng Q."/>
            <person name="Gargeya S."/>
            <person name="Fitzgerald M."/>
            <person name="Abouelleil A."/>
            <person name="Alvarado L."/>
            <person name="Berlin A.M."/>
            <person name="Chapman S.B."/>
            <person name="Dewar J."/>
            <person name="Goldberg J."/>
            <person name="Griggs A."/>
            <person name="Gujja S."/>
            <person name="Hansen M."/>
            <person name="Howarth C."/>
            <person name="Imamovic A."/>
            <person name="Larimer J."/>
            <person name="McCowan C."/>
            <person name="Murphy C."/>
            <person name="Pearson M."/>
            <person name="Priest M."/>
            <person name="Roberts A."/>
            <person name="Saif S."/>
            <person name="Shea T."/>
            <person name="Sykes S."/>
            <person name="Wortman J."/>
            <person name="Nusbaum C."/>
            <person name="Birren B."/>
        </authorList>
    </citation>
    <scope>NUCLEOTIDE SEQUENCE [LARGE SCALE GENOMIC DNA]</scope>
    <source>
        <strain evidence="5 6">CIP 110305</strain>
    </source>
</reference>
<accession>S3N0Z7</accession>
<dbReference type="STRING" id="632955.GCA_000829675_00713"/>
<keyword evidence="4" id="KW-0175">Coiled coil</keyword>
<dbReference type="RefSeq" id="WP_016656361.1">
    <property type="nucleotide sequence ID" value="NZ_KE340353.1"/>
</dbReference>
<comment type="subcellular location">
    <subcellularLocation>
        <location evidence="1">Virion</location>
    </subcellularLocation>
</comment>
<evidence type="ECO:0000313" key="5">
    <source>
        <dbReference type="EMBL" id="EPF73795.1"/>
    </source>
</evidence>
<gene>
    <name evidence="5" type="ORF">F945_01954</name>
</gene>
<dbReference type="EMBL" id="ATGI01000023">
    <property type="protein sequence ID" value="EPF73795.1"/>
    <property type="molecule type" value="Genomic_DNA"/>
</dbReference>
<sequence>MKPDQLCSRLSQLKSARSTYESHWRECYQFGAPERQQSFSGGAVMGKERETQRADLFDSTAAESVQLLVASIMSGVTPSNALWFEAVPDGIDDPTDLNDGERWLEDVCNFIFRNIHAANFDSEAPETVTDVTVAGWGVLFVDIDRDAGGGYVFESWAIGDCFIGSTRADGIVDTIYREHRMTAEAMINEYGENNCHTSIVELARRNPNELVKLLHVICPRKSKGAGQLASDMPFAAYHIDITNKHMVKESGYHEFPCAVPRMRRIPNSLYGNGQMSYALPDAKSANRLMKTTLESADLALGGMWIAEDDGVLNPHTMKISARMVIVANSIDSMKRLDDGTNFQVAEYLLTGLQGGIRKKLMADQLPPIGTQQMTATEINTRVALIRQMLGPVYGRFQAEYLIPILDRCFGLAFRSGALGAPPEELQGRNLSFRFTSPMALAQRAEKVAATEQFIASVAAAAEIEPTMLDNINFDAAAQIMGTGRGVPASVLRSADEIQQLRAERQKAQEAQAEQQQQQAMQEMAGQAMAKGLEGQMAQQMGGMDSEVMQ</sequence>
<feature type="coiled-coil region" evidence="4">
    <location>
        <begin position="490"/>
        <end position="522"/>
    </location>
</feature>
<evidence type="ECO:0000256" key="1">
    <source>
        <dbReference type="ARBA" id="ARBA00004328"/>
    </source>
</evidence>
<dbReference type="HOGENOM" id="CLU_035407_0_0_6"/>
<evidence type="ECO:0008006" key="7">
    <source>
        <dbReference type="Google" id="ProtNLM"/>
    </source>
</evidence>
<dbReference type="PATRIC" id="fig|421052.3.peg.1909"/>
<evidence type="ECO:0000256" key="2">
    <source>
        <dbReference type="ARBA" id="ARBA00022612"/>
    </source>
</evidence>